<reference evidence="5 6" key="1">
    <citation type="journal article" date="2016" name="Nat. Commun.">
        <title>Thousands of microbial genomes shed light on interconnected biogeochemical processes in an aquifer system.</title>
        <authorList>
            <person name="Anantharaman K."/>
            <person name="Brown C.T."/>
            <person name="Hug L.A."/>
            <person name="Sharon I."/>
            <person name="Castelle C.J."/>
            <person name="Probst A.J."/>
            <person name="Thomas B.C."/>
            <person name="Singh A."/>
            <person name="Wilkins M.J."/>
            <person name="Karaoz U."/>
            <person name="Brodie E.L."/>
            <person name="Williams K.H."/>
            <person name="Hubbard S.S."/>
            <person name="Banfield J.F."/>
        </authorList>
    </citation>
    <scope>NUCLEOTIDE SEQUENCE [LARGE SCALE GENOMIC DNA]</scope>
</reference>
<dbReference type="Gene3D" id="6.10.250.3150">
    <property type="match status" value="1"/>
</dbReference>
<dbReference type="AlphaFoldDB" id="A0A1G2TX02"/>
<sequence>MLKKLGEIFLISIVLFSIMGASFAYAESVDEIKQNINSHNDKIKQLEEEIKKYEKQIEVVGTEAKSLQNTVKVLDINQKKIGTEIKKTETNIQKTNLTIGKLGGEIEDIEQKISSNVEAIAKILSDMQQKDDETLIESFLTNKSLADVFNEYESIGQFQQKVREQSKELTLYKEKLSDKKVVTESEKQKLVSLKSELGDQNKILDINKKEKSNLLVVTKSKEAEYKKILSERQAEKERFEKELFSFESELKRAIDPNSFPSSGKGILSWPLDNVFITQNFGKTVDAKKLYVSGTHNGVDFRASRGTPVKATLRGVIKGTGNTDAQKGCYSYGKWILIEHPNGLSTLYAHLDLIKVSGGQSVETGEIIGYSGQTGYSTGPHLHLTLYASQGVEIQKYSSSINCKNMTIPISGINAYLDPLLYF</sequence>
<evidence type="ECO:0000313" key="6">
    <source>
        <dbReference type="Proteomes" id="UP000177707"/>
    </source>
</evidence>
<feature type="domain" description="M23ase beta-sheet core" evidence="4">
    <location>
        <begin position="294"/>
        <end position="387"/>
    </location>
</feature>
<dbReference type="InterPro" id="IPR050570">
    <property type="entry name" value="Cell_wall_metabolism_enzyme"/>
</dbReference>
<evidence type="ECO:0000256" key="1">
    <source>
        <dbReference type="ARBA" id="ARBA00022729"/>
    </source>
</evidence>
<keyword evidence="2" id="KW-0175">Coiled coil</keyword>
<dbReference type="PANTHER" id="PTHR21666:SF289">
    <property type="entry name" value="L-ALA--D-GLU ENDOPEPTIDASE"/>
    <property type="match status" value="1"/>
</dbReference>
<evidence type="ECO:0000259" key="4">
    <source>
        <dbReference type="Pfam" id="PF01551"/>
    </source>
</evidence>
<comment type="caution">
    <text evidence="5">The sequence shown here is derived from an EMBL/GenBank/DDBJ whole genome shotgun (WGS) entry which is preliminary data.</text>
</comment>
<dbReference type="Gene3D" id="2.70.70.10">
    <property type="entry name" value="Glucose Permease (Domain IIA)"/>
    <property type="match status" value="1"/>
</dbReference>
<evidence type="ECO:0000256" key="3">
    <source>
        <dbReference type="SAM" id="SignalP"/>
    </source>
</evidence>
<name>A0A1G2TX02_9BACT</name>
<evidence type="ECO:0000256" key="2">
    <source>
        <dbReference type="SAM" id="Coils"/>
    </source>
</evidence>
<keyword evidence="1 3" id="KW-0732">Signal</keyword>
<dbReference type="Pfam" id="PF01551">
    <property type="entry name" value="Peptidase_M23"/>
    <property type="match status" value="1"/>
</dbReference>
<dbReference type="SUPFAM" id="SSF51261">
    <property type="entry name" value="Duplicated hybrid motif"/>
    <property type="match status" value="1"/>
</dbReference>
<feature type="coiled-coil region" evidence="2">
    <location>
        <begin position="29"/>
        <end position="70"/>
    </location>
</feature>
<organism evidence="5 6">
    <name type="scientific">Candidatus Zambryskibacteria bacterium RIFCSPLOWO2_01_FULL_39_39</name>
    <dbReference type="NCBI Taxonomy" id="1802758"/>
    <lineage>
        <taxon>Bacteria</taxon>
        <taxon>Candidatus Zambryskiibacteriota</taxon>
    </lineage>
</organism>
<dbReference type="InterPro" id="IPR011055">
    <property type="entry name" value="Dup_hybrid_motif"/>
</dbReference>
<dbReference type="PANTHER" id="PTHR21666">
    <property type="entry name" value="PEPTIDASE-RELATED"/>
    <property type="match status" value="1"/>
</dbReference>
<evidence type="ECO:0000313" key="5">
    <source>
        <dbReference type="EMBL" id="OHB01831.1"/>
    </source>
</evidence>
<accession>A0A1G2TX02</accession>
<dbReference type="Proteomes" id="UP000177707">
    <property type="component" value="Unassembled WGS sequence"/>
</dbReference>
<proteinExistence type="predicted"/>
<dbReference type="STRING" id="1802758.A3A96_00110"/>
<feature type="chain" id="PRO_5009584598" description="M23ase beta-sheet core domain-containing protein" evidence="3">
    <location>
        <begin position="27"/>
        <end position="422"/>
    </location>
</feature>
<dbReference type="CDD" id="cd12797">
    <property type="entry name" value="M23_peptidase"/>
    <property type="match status" value="1"/>
</dbReference>
<dbReference type="EMBL" id="MHWB01000009">
    <property type="protein sequence ID" value="OHB01831.1"/>
    <property type="molecule type" value="Genomic_DNA"/>
</dbReference>
<dbReference type="InterPro" id="IPR016047">
    <property type="entry name" value="M23ase_b-sheet_dom"/>
</dbReference>
<dbReference type="GO" id="GO:0004222">
    <property type="term" value="F:metalloendopeptidase activity"/>
    <property type="evidence" value="ECO:0007669"/>
    <property type="project" value="TreeGrafter"/>
</dbReference>
<protein>
    <recommendedName>
        <fullName evidence="4">M23ase beta-sheet core domain-containing protein</fullName>
    </recommendedName>
</protein>
<gene>
    <name evidence="5" type="ORF">A3A96_00110</name>
</gene>
<feature type="signal peptide" evidence="3">
    <location>
        <begin position="1"/>
        <end position="26"/>
    </location>
</feature>